<evidence type="ECO:0000313" key="1">
    <source>
        <dbReference type="EMBL" id="VDO15319.1"/>
    </source>
</evidence>
<dbReference type="EMBL" id="UZAG01003426">
    <property type="protein sequence ID" value="VDO15319.1"/>
    <property type="molecule type" value="Genomic_DNA"/>
</dbReference>
<dbReference type="Proteomes" id="UP000280834">
    <property type="component" value="Unassembled WGS sequence"/>
</dbReference>
<name>A0A0R3QDG1_9BILA</name>
<dbReference type="AlphaFoldDB" id="A0A0R3QDG1"/>
<dbReference type="WBParaSite" id="BTMF_0000439701-mRNA-1">
    <property type="protein sequence ID" value="BTMF_0000439701-mRNA-1"/>
    <property type="gene ID" value="BTMF_0000439701"/>
</dbReference>
<evidence type="ECO:0000313" key="2">
    <source>
        <dbReference type="Proteomes" id="UP000280834"/>
    </source>
</evidence>
<gene>
    <name evidence="1" type="ORF">BTMF_LOCUS3693</name>
</gene>
<protein>
    <submittedName>
        <fullName evidence="1 3">Uncharacterized protein</fullName>
    </submittedName>
</protein>
<proteinExistence type="predicted"/>
<accession>A0A0R3QDG1</accession>
<reference evidence="3" key="1">
    <citation type="submission" date="2017-02" db="UniProtKB">
        <authorList>
            <consortium name="WormBaseParasite"/>
        </authorList>
    </citation>
    <scope>IDENTIFICATION</scope>
</reference>
<sequence>MKCGEGENSGLWMTMAFYSLNERLKFMSFHGDSYFNPANHLNPFLFFDIIYLYIV</sequence>
<organism evidence="3">
    <name type="scientific">Brugia timori</name>
    <dbReference type="NCBI Taxonomy" id="42155"/>
    <lineage>
        <taxon>Eukaryota</taxon>
        <taxon>Metazoa</taxon>
        <taxon>Ecdysozoa</taxon>
        <taxon>Nematoda</taxon>
        <taxon>Chromadorea</taxon>
        <taxon>Rhabditida</taxon>
        <taxon>Spirurina</taxon>
        <taxon>Spiruromorpha</taxon>
        <taxon>Filarioidea</taxon>
        <taxon>Onchocercidae</taxon>
        <taxon>Brugia</taxon>
    </lineage>
</organism>
<keyword evidence="2" id="KW-1185">Reference proteome</keyword>
<evidence type="ECO:0000313" key="3">
    <source>
        <dbReference type="WBParaSite" id="BTMF_0000439701-mRNA-1"/>
    </source>
</evidence>
<reference evidence="1 2" key="2">
    <citation type="submission" date="2018-11" db="EMBL/GenBank/DDBJ databases">
        <authorList>
            <consortium name="Pathogen Informatics"/>
        </authorList>
    </citation>
    <scope>NUCLEOTIDE SEQUENCE [LARGE SCALE GENOMIC DNA]</scope>
</reference>